<dbReference type="Proteomes" id="UP001501509">
    <property type="component" value="Unassembled WGS sequence"/>
</dbReference>
<dbReference type="SUPFAM" id="SSF56219">
    <property type="entry name" value="DNase I-like"/>
    <property type="match status" value="1"/>
</dbReference>
<gene>
    <name evidence="3" type="ORF">GCM10010411_35800</name>
</gene>
<accession>A0ABN3PSN7</accession>
<dbReference type="Pfam" id="PF03372">
    <property type="entry name" value="Exo_endo_phos"/>
    <property type="match status" value="1"/>
</dbReference>
<dbReference type="InterPro" id="IPR036691">
    <property type="entry name" value="Endo/exonu/phosph_ase_sf"/>
</dbReference>
<evidence type="ECO:0000313" key="4">
    <source>
        <dbReference type="Proteomes" id="UP001501509"/>
    </source>
</evidence>
<feature type="transmembrane region" description="Helical" evidence="1">
    <location>
        <begin position="56"/>
        <end position="74"/>
    </location>
</feature>
<keyword evidence="1" id="KW-0812">Transmembrane</keyword>
<comment type="caution">
    <text evidence="3">The sequence shown here is derived from an EMBL/GenBank/DDBJ whole genome shotgun (WGS) entry which is preliminary data.</text>
</comment>
<sequence>MGAWGIWALVRLAGGDRLPVVQAPAAPLLALTPYVAAAVPVPIIVALLLRRWRAAAVAGAVAMLLLGAVVPRALGGDQPNAEGPVVRVLTANLLFGRADPARLVELVRSTRADVLSLQELEPEAVERYERAGLAALLPHKALDTRCCAAGSGLYSRYPLRVLPSLPRTQMAMPQAEITLSGGRRIEVTAVHPVPPISSGAFRAWKRDLAALPDARPENVASAGAADQPVRILAGDFNATLDHANFRGLIDRGYADAADRAGAGLIPTWGTTEPGPRITIDHILADRRCAVNKVEVHDLPGSDHRAVFAELRLP</sequence>
<evidence type="ECO:0000259" key="2">
    <source>
        <dbReference type="Pfam" id="PF03372"/>
    </source>
</evidence>
<feature type="transmembrane region" description="Helical" evidence="1">
    <location>
        <begin position="25"/>
        <end position="49"/>
    </location>
</feature>
<name>A0ABN3PSN7_9ACTN</name>
<keyword evidence="1" id="KW-1133">Transmembrane helix</keyword>
<evidence type="ECO:0000313" key="3">
    <source>
        <dbReference type="EMBL" id="GAA2599071.1"/>
    </source>
</evidence>
<organism evidence="3 4">
    <name type="scientific">Actinomadura fulvescens</name>
    <dbReference type="NCBI Taxonomy" id="46160"/>
    <lineage>
        <taxon>Bacteria</taxon>
        <taxon>Bacillati</taxon>
        <taxon>Actinomycetota</taxon>
        <taxon>Actinomycetes</taxon>
        <taxon>Streptosporangiales</taxon>
        <taxon>Thermomonosporaceae</taxon>
        <taxon>Actinomadura</taxon>
    </lineage>
</organism>
<dbReference type="EMBL" id="BAAATD010000004">
    <property type="protein sequence ID" value="GAA2599071.1"/>
    <property type="molecule type" value="Genomic_DNA"/>
</dbReference>
<proteinExistence type="predicted"/>
<evidence type="ECO:0000256" key="1">
    <source>
        <dbReference type="SAM" id="Phobius"/>
    </source>
</evidence>
<feature type="domain" description="Endonuclease/exonuclease/phosphatase" evidence="2">
    <location>
        <begin position="89"/>
        <end position="303"/>
    </location>
</feature>
<protein>
    <recommendedName>
        <fullName evidence="2">Endonuclease/exonuclease/phosphatase domain-containing protein</fullName>
    </recommendedName>
</protein>
<keyword evidence="4" id="KW-1185">Reference proteome</keyword>
<dbReference type="Gene3D" id="3.60.10.10">
    <property type="entry name" value="Endonuclease/exonuclease/phosphatase"/>
    <property type="match status" value="1"/>
</dbReference>
<dbReference type="InterPro" id="IPR005135">
    <property type="entry name" value="Endo/exonuclease/phosphatase"/>
</dbReference>
<keyword evidence="1" id="KW-0472">Membrane</keyword>
<reference evidence="3 4" key="1">
    <citation type="journal article" date="2019" name="Int. J. Syst. Evol. Microbiol.">
        <title>The Global Catalogue of Microorganisms (GCM) 10K type strain sequencing project: providing services to taxonomists for standard genome sequencing and annotation.</title>
        <authorList>
            <consortium name="The Broad Institute Genomics Platform"/>
            <consortium name="The Broad Institute Genome Sequencing Center for Infectious Disease"/>
            <person name="Wu L."/>
            <person name="Ma J."/>
        </authorList>
    </citation>
    <scope>NUCLEOTIDE SEQUENCE [LARGE SCALE GENOMIC DNA]</scope>
    <source>
        <strain evidence="3 4">JCM 6833</strain>
    </source>
</reference>